<dbReference type="RefSeq" id="WP_153115770.1">
    <property type="nucleotide sequence ID" value="NZ_JACIGE010000002.1"/>
</dbReference>
<dbReference type="Pfam" id="PF09350">
    <property type="entry name" value="DJC28_CD"/>
    <property type="match status" value="1"/>
</dbReference>
<dbReference type="OrthoDB" id="9798476at2"/>
<name>A0A840G663_RHOTE</name>
<dbReference type="InterPro" id="IPR018961">
    <property type="entry name" value="DnaJ_homolog_subfam-C_membr-28"/>
</dbReference>
<dbReference type="InterPro" id="IPR052573">
    <property type="entry name" value="DnaJ_C_subfamily_28"/>
</dbReference>
<evidence type="ECO:0000313" key="2">
    <source>
        <dbReference type="EMBL" id="MBB4246218.1"/>
    </source>
</evidence>
<evidence type="ECO:0000313" key="3">
    <source>
        <dbReference type="Proteomes" id="UP000587070"/>
    </source>
</evidence>
<sequence length="101" mass="11260">MATIFDILAERRIADAVEQGDLDNLPGSGRPLDLDDDLLVSPEQRMVNRVLKNAGFTPREILLRKEISALRQEIEATPPGERRAALRRELMLLLVQVSGKG</sequence>
<evidence type="ECO:0000259" key="1">
    <source>
        <dbReference type="Pfam" id="PF09350"/>
    </source>
</evidence>
<dbReference type="PANTHER" id="PTHR39158">
    <property type="entry name" value="OS08G0560600 PROTEIN"/>
    <property type="match status" value="1"/>
</dbReference>
<feature type="domain" description="DnaJ homologue subfamily C member 28 conserved" evidence="1">
    <location>
        <begin position="8"/>
        <end position="74"/>
    </location>
</feature>
<gene>
    <name evidence="2" type="ORF">GGD90_000575</name>
</gene>
<reference evidence="2 3" key="1">
    <citation type="submission" date="2020-08" db="EMBL/GenBank/DDBJ databases">
        <title>Genome sequencing of Purple Non-Sulfur Bacteria from various extreme environments.</title>
        <authorList>
            <person name="Mayer M."/>
        </authorList>
    </citation>
    <scope>NUCLEOTIDE SEQUENCE [LARGE SCALE GENOMIC DNA]</scope>
    <source>
        <strain evidence="2 3">2761</strain>
    </source>
</reference>
<protein>
    <recommendedName>
        <fullName evidence="1">DnaJ homologue subfamily C member 28 conserved domain-containing protein</fullName>
    </recommendedName>
</protein>
<comment type="caution">
    <text evidence="2">The sequence shown here is derived from an EMBL/GenBank/DDBJ whole genome shotgun (WGS) entry which is preliminary data.</text>
</comment>
<proteinExistence type="predicted"/>
<dbReference type="Proteomes" id="UP000587070">
    <property type="component" value="Unassembled WGS sequence"/>
</dbReference>
<dbReference type="PANTHER" id="PTHR39158:SF1">
    <property type="entry name" value="DNAJ HOMOLOG SUBFAMILY C MEMBER 28"/>
    <property type="match status" value="1"/>
</dbReference>
<keyword evidence="3" id="KW-1185">Reference proteome</keyword>
<organism evidence="2 3">
    <name type="scientific">Rhodocyclus tenuis</name>
    <name type="common">Rhodospirillum tenue</name>
    <dbReference type="NCBI Taxonomy" id="1066"/>
    <lineage>
        <taxon>Bacteria</taxon>
        <taxon>Pseudomonadati</taxon>
        <taxon>Pseudomonadota</taxon>
        <taxon>Betaproteobacteria</taxon>
        <taxon>Rhodocyclales</taxon>
        <taxon>Rhodocyclaceae</taxon>
        <taxon>Rhodocyclus</taxon>
    </lineage>
</organism>
<dbReference type="AlphaFoldDB" id="A0A840G663"/>
<dbReference type="EMBL" id="JACIGE010000002">
    <property type="protein sequence ID" value="MBB4246218.1"/>
    <property type="molecule type" value="Genomic_DNA"/>
</dbReference>
<accession>A0A840G663</accession>